<feature type="compositionally biased region" description="Low complexity" evidence="1">
    <location>
        <begin position="1172"/>
        <end position="1181"/>
    </location>
</feature>
<dbReference type="Proteomes" id="UP000472268">
    <property type="component" value="Chromosome 8"/>
</dbReference>
<evidence type="ECO:0000313" key="2">
    <source>
        <dbReference type="Ensembl" id="ENSSSUP00005016930.1"/>
    </source>
</evidence>
<evidence type="ECO:0000313" key="3">
    <source>
        <dbReference type="Proteomes" id="UP000472268"/>
    </source>
</evidence>
<feature type="compositionally biased region" description="Basic and acidic residues" evidence="1">
    <location>
        <begin position="1186"/>
        <end position="1196"/>
    </location>
</feature>
<proteinExistence type="predicted"/>
<dbReference type="GeneID" id="115298342"/>
<keyword evidence="3" id="KW-1185">Reference proteome</keyword>
<dbReference type="RefSeq" id="XP_029802867.1">
    <property type="nucleotide sequence ID" value="XM_029947007.1"/>
</dbReference>
<dbReference type="PANTHER" id="PTHR38493:SF1">
    <property type="entry name" value="SFI1 SPINDLE BODY DOMAIN-CONTAINING PROTEIN"/>
    <property type="match status" value="1"/>
</dbReference>
<evidence type="ECO:0000256" key="1">
    <source>
        <dbReference type="SAM" id="MobiDB-lite"/>
    </source>
</evidence>
<dbReference type="OrthoDB" id="9043019at2759"/>
<dbReference type="RefSeq" id="XP_029802868.1">
    <property type="nucleotide sequence ID" value="XM_029947008.1"/>
</dbReference>
<dbReference type="Ensembl" id="ENSSSUT00005019306.1">
    <property type="protein sequence ID" value="ENSSSUP00005016930.1"/>
    <property type="gene ID" value="ENSSSUG00005010948.1"/>
</dbReference>
<feature type="region of interest" description="Disordered" evidence="1">
    <location>
        <begin position="351"/>
        <end position="446"/>
    </location>
</feature>
<dbReference type="PANTHER" id="PTHR38493">
    <property type="entry name" value="CHROMOSOME 1 OPEN READING FRAME 167"/>
    <property type="match status" value="1"/>
</dbReference>
<protein>
    <submittedName>
        <fullName evidence="2">Uncharacterized protein</fullName>
    </submittedName>
</protein>
<reference evidence="2 3" key="1">
    <citation type="submission" date="2019-05" db="EMBL/GenBank/DDBJ databases">
        <title>A Chromosome-scale Meerkat (S. suricatta) Genome Assembly.</title>
        <authorList>
            <person name="Dudchenko O."/>
            <person name="Lieberman Aiden E."/>
            <person name="Tung J."/>
            <person name="Barreiro L.B."/>
            <person name="Clutton-Brock T.H."/>
        </authorList>
    </citation>
    <scope>NUCLEOTIDE SEQUENCE [LARGE SCALE GENOMIC DNA]</scope>
</reference>
<feature type="region of interest" description="Disordered" evidence="1">
    <location>
        <begin position="522"/>
        <end position="581"/>
    </location>
</feature>
<dbReference type="CTD" id="115298342"/>
<feature type="region of interest" description="Disordered" evidence="1">
    <location>
        <begin position="1116"/>
        <end position="1208"/>
    </location>
</feature>
<feature type="compositionally biased region" description="Low complexity" evidence="1">
    <location>
        <begin position="159"/>
        <end position="176"/>
    </location>
</feature>
<dbReference type="InterPro" id="IPR031473">
    <property type="entry name" value="DUF4684"/>
</dbReference>
<name>A0A673U5V2_SURSU</name>
<feature type="region of interest" description="Disordered" evidence="1">
    <location>
        <begin position="1304"/>
        <end position="1351"/>
    </location>
</feature>
<feature type="compositionally biased region" description="Polar residues" evidence="1">
    <location>
        <begin position="522"/>
        <end position="531"/>
    </location>
</feature>
<reference evidence="2" key="3">
    <citation type="submission" date="2025-09" db="UniProtKB">
        <authorList>
            <consortium name="Ensembl"/>
        </authorList>
    </citation>
    <scope>IDENTIFICATION</scope>
</reference>
<dbReference type="Pfam" id="PF15736">
    <property type="entry name" value="DUF4684"/>
    <property type="match status" value="2"/>
</dbReference>
<dbReference type="OMA" id="QWEPGAC"/>
<feature type="region of interest" description="Disordered" evidence="1">
    <location>
        <begin position="1"/>
        <end position="40"/>
    </location>
</feature>
<feature type="compositionally biased region" description="Polar residues" evidence="1">
    <location>
        <begin position="92"/>
        <end position="102"/>
    </location>
</feature>
<sequence length="1351" mass="151605">MELRHDASHKENVPPRSATPLRPEQRRFLKSRGVSLGSGHGQWVRVGQAEREGPAATHSPGTVWRQEPCRVQTNLAGPSPILKDTTGRLMNPGSQQQSNVQPPASRPQGGAREFAVQQSNLSARGASLAACRSHPSPRLRSEHQDSFWPHLVPQGGPLSRASLACPSSSQSQSLLPGTDTPCPDVQPATAFALLSGHTPWCVLGSWPPRLMGEPLTLEDLTVPVQSQARAPSQSAFHQLLASVQRLEHEVARLGCRASWEPAGPAPWSPWTSGGQALPTHRQPSQPVLASWDGREKPIRGLRETAGFPGTRGAQSGFSDHRASSKPASLETMLRMARDFLEPKQGVLLANPRRQRETFCPVPTYGSEQKRDPQLPQAVGHREARPCSSASSSAARGVPPGQEGREVVLEEQVSKEEERTASWPPDTAPPRSTLQDKSPDVGSLESRTAGGRWLSRCFRAWWHLVWKQRAVAAAVALGRRQLLRRGLRALQWALRLREAHLEAAWKRHTQALLAQSFRKWRHQTLQQKQGQPHVQAGPGLPPSGTDQGQSPSEREPAADSAWRRSPGSQREEAGARPDGGEGQAQMLQTLQQLAGFLFWCHQKERARQEKGGQGQALWAPLRTQRRARPPQAWWPLRVASLDTQPQRAWLRRWFGAWQQFVRRGARYRDHLAHRRVGTLRVCLQQWVQMKQLQASDGEKVTQLSLCRQNTGNVAPCSSAPGLATARGLGVMAQAQGLPQEQGCGSLQEACRRLALCRALLLWRTRLSQRRRADSFLQGMRQQMIRRILKGWHLRAWRPGTPSGSARSTLAPEHLGSTAGSSLEVRAQRSWRAARWHRCTLQRRVLLGWRHWAAAQRAQGELAVGWAWDRSCRAVLGVWRRRLAQRLEAEEWARAWGRTLVRGALLRWRSCWQRQQLLQEKYQRWAQAPLQGLRRSVFQNWQQAAARRRCTAAPPEQPLLQSHFQAPCGPERDTGVFPATQAFRDGLREALGTTFSMWREAGATRARAQEQHVARAPGSHRRSRVQGGWADWPRRRQVALGWTRVLEAWAQAAAGGRVQRAAITQFGQAASRRLWRTRWAHWQAVLRLEPPAAGALEACTVDSRQRPGLASRGRLRALMDTPAPWKQTHRYRTRPSPTRQHGRSGQKEQRAMSWAQSDRAPPLRPAFQVRLQWPGRPSRARGSPPRKPGGDRSSEDSILKGQGVATERQRGRRHLQRWRLEALLRRLQRSQRARCLAAAWQHWADAQGGEWLARTLLRQWHLRRAWRVWRRRGLQLQAAQRLQQQSGGRVLSQAFEKWRQQLAARGLKRGATSGPVPSPPSPARRASGTLGAGWKLPQPPCGCESGQESQLQL</sequence>
<feature type="compositionally biased region" description="Basic and acidic residues" evidence="1">
    <location>
        <begin position="402"/>
        <end position="419"/>
    </location>
</feature>
<feature type="compositionally biased region" description="Basic and acidic residues" evidence="1">
    <location>
        <begin position="1"/>
        <end position="13"/>
    </location>
</feature>
<organism evidence="2 3">
    <name type="scientific">Suricata suricatta</name>
    <name type="common">Meerkat</name>
    <dbReference type="NCBI Taxonomy" id="37032"/>
    <lineage>
        <taxon>Eukaryota</taxon>
        <taxon>Metazoa</taxon>
        <taxon>Chordata</taxon>
        <taxon>Craniata</taxon>
        <taxon>Vertebrata</taxon>
        <taxon>Euteleostomi</taxon>
        <taxon>Mammalia</taxon>
        <taxon>Eutheria</taxon>
        <taxon>Laurasiatheria</taxon>
        <taxon>Carnivora</taxon>
        <taxon>Feliformia</taxon>
        <taxon>Herpestidae</taxon>
        <taxon>Suricata</taxon>
    </lineage>
</organism>
<accession>A0A673U5V2</accession>
<feature type="region of interest" description="Disordered" evidence="1">
    <location>
        <begin position="159"/>
        <end position="178"/>
    </location>
</feature>
<gene>
    <name evidence="2" type="primary">C8H1orf167</name>
</gene>
<feature type="region of interest" description="Disordered" evidence="1">
    <location>
        <begin position="73"/>
        <end position="112"/>
    </location>
</feature>
<feature type="compositionally biased region" description="Basic and acidic residues" evidence="1">
    <location>
        <begin position="568"/>
        <end position="578"/>
    </location>
</feature>
<feature type="region of interest" description="Disordered" evidence="1">
    <location>
        <begin position="301"/>
        <end position="325"/>
    </location>
</feature>
<reference evidence="2" key="2">
    <citation type="submission" date="2025-08" db="UniProtKB">
        <authorList>
            <consortium name="Ensembl"/>
        </authorList>
    </citation>
    <scope>IDENTIFICATION</scope>
</reference>